<evidence type="ECO:0000256" key="1">
    <source>
        <dbReference type="SAM" id="MobiDB-lite"/>
    </source>
</evidence>
<keyword evidence="7" id="KW-1185">Reference proteome</keyword>
<name>A0A272EVZ3_9RHOO</name>
<feature type="chain" id="PRO_5013035335" evidence="2">
    <location>
        <begin position="21"/>
        <end position="375"/>
    </location>
</feature>
<gene>
    <name evidence="4" type="ORF">BGI27_17570</name>
    <name evidence="5" type="ORF">CGU29_04165</name>
</gene>
<feature type="domain" description="Porin" evidence="3">
    <location>
        <begin position="7"/>
        <end position="334"/>
    </location>
</feature>
<evidence type="ECO:0000256" key="2">
    <source>
        <dbReference type="SAM" id="SignalP"/>
    </source>
</evidence>
<dbReference type="Gene3D" id="2.40.160.10">
    <property type="entry name" value="Porin"/>
    <property type="match status" value="1"/>
</dbReference>
<dbReference type="AlphaFoldDB" id="A0A272EVZ3"/>
<dbReference type="Proteomes" id="UP000623509">
    <property type="component" value="Unassembled WGS sequence"/>
</dbReference>
<reference evidence="5 6" key="2">
    <citation type="submission" date="2017-07" db="EMBL/GenBank/DDBJ databases">
        <title>Candidatus Dactylopiibacterium carminicum, a nitrogen-fixing symbiont of the cochineal insect Dactylopius coccus and Dactylopius opuntiae (Hemiptera: Coccoidea: Dactylopiidae).</title>
        <authorList>
            <person name="Vera A."/>
        </authorList>
    </citation>
    <scope>NUCLEOTIDE SEQUENCE [LARGE SCALE GENOMIC DNA]</scope>
    <source>
        <strain evidence="5 6">NFDCM</strain>
    </source>
</reference>
<evidence type="ECO:0000259" key="3">
    <source>
        <dbReference type="Pfam" id="PF13609"/>
    </source>
</evidence>
<dbReference type="Proteomes" id="UP000216107">
    <property type="component" value="Unassembled WGS sequence"/>
</dbReference>
<accession>A0A272EVZ3</accession>
<evidence type="ECO:0000313" key="7">
    <source>
        <dbReference type="Proteomes" id="UP000623509"/>
    </source>
</evidence>
<dbReference type="SUPFAM" id="SSF56935">
    <property type="entry name" value="Porins"/>
    <property type="match status" value="1"/>
</dbReference>
<feature type="signal peptide" evidence="2">
    <location>
        <begin position="1"/>
        <end position="20"/>
    </location>
</feature>
<proteinExistence type="predicted"/>
<dbReference type="OrthoDB" id="5293374at2"/>
<evidence type="ECO:0000313" key="4">
    <source>
        <dbReference type="EMBL" id="KAF7597666.1"/>
    </source>
</evidence>
<keyword evidence="2" id="KW-0732">Signal</keyword>
<dbReference type="EMBL" id="MDUX01000117">
    <property type="protein sequence ID" value="KAF7597666.1"/>
    <property type="molecule type" value="Genomic_DNA"/>
</dbReference>
<sequence>MQKKIIALAVAGMMSGAAFAQVTIGGKVDAGYQFKTTQAGENNPGQTTQTLSDGGASTSRITFGAKEKVNDDLEPGVSMDLRFGDFFAGKGGSTANAQSGGLNSNDKKAVYLQSKTFGRLQWGVQNIADDYYVAKKPYMVDPKDLEIVKYGIATYRTTLLTSRTTQYLTPTLSLGQFKLGGEGYYAFGDNSVSGANDADGVSSGDVVAGGLQFAYGKWVNGGFARTSRYSQGTAAANQNGFNHAKTFVNVYPIENLKLSATYINQSGRVAGAAWQDKITNYVISYNFNGKAAIGAEYSVVRDVGESRNSGSGWMVGGAYFLTKTLYFYAAAQKNDWERRESVGAGGGYNGTATSFSSNPTKADMKYYRVGLVKEF</sequence>
<reference evidence="4 7" key="1">
    <citation type="submission" date="2016-08" db="EMBL/GenBank/DDBJ databases">
        <title>Candidatus Dactylopiibacterium carminicum genome sequence.</title>
        <authorList>
            <person name="Ramirez-Puebla S.T."/>
            <person name="Ormeno-Orrillo E."/>
            <person name="Vera-Ponce De Leon A."/>
            <person name="Luis L."/>
            <person name="Sanchez-Flores A."/>
            <person name="Monica R."/>
            <person name="Martinez-Romero E."/>
        </authorList>
    </citation>
    <scope>NUCLEOTIDE SEQUENCE [LARGE SCALE GENOMIC DNA]</scope>
    <source>
        <strain evidence="4">END1</strain>
    </source>
</reference>
<protein>
    <submittedName>
        <fullName evidence="4">Porin</fullName>
    </submittedName>
</protein>
<feature type="region of interest" description="Disordered" evidence="1">
    <location>
        <begin position="37"/>
        <end position="56"/>
    </location>
</feature>
<dbReference type="InterPro" id="IPR023614">
    <property type="entry name" value="Porin_dom_sf"/>
</dbReference>
<dbReference type="InterPro" id="IPR033900">
    <property type="entry name" value="Gram_neg_porin_domain"/>
</dbReference>
<comment type="caution">
    <text evidence="5">The sequence shown here is derived from an EMBL/GenBank/DDBJ whole genome shotgun (WGS) entry which is preliminary data.</text>
</comment>
<dbReference type="GO" id="GO:0015288">
    <property type="term" value="F:porin activity"/>
    <property type="evidence" value="ECO:0007669"/>
    <property type="project" value="InterPro"/>
</dbReference>
<dbReference type="GO" id="GO:0016020">
    <property type="term" value="C:membrane"/>
    <property type="evidence" value="ECO:0007669"/>
    <property type="project" value="InterPro"/>
</dbReference>
<dbReference type="EMBL" id="NMRN01000008">
    <property type="protein sequence ID" value="PAS94226.1"/>
    <property type="molecule type" value="Genomic_DNA"/>
</dbReference>
<dbReference type="Pfam" id="PF13609">
    <property type="entry name" value="Porin_4"/>
    <property type="match status" value="1"/>
</dbReference>
<dbReference type="RefSeq" id="WP_095526083.1">
    <property type="nucleotide sequence ID" value="NZ_MDUX01000117.1"/>
</dbReference>
<evidence type="ECO:0000313" key="6">
    <source>
        <dbReference type="Proteomes" id="UP000216107"/>
    </source>
</evidence>
<organism evidence="5 6">
    <name type="scientific">Candidatus Dactylopiibacterium carminicum</name>
    <dbReference type="NCBI Taxonomy" id="857335"/>
    <lineage>
        <taxon>Bacteria</taxon>
        <taxon>Pseudomonadati</taxon>
        <taxon>Pseudomonadota</taxon>
        <taxon>Betaproteobacteria</taxon>
        <taxon>Rhodocyclales</taxon>
        <taxon>Rhodocyclaceae</taxon>
        <taxon>Candidatus Dactylopiibacterium</taxon>
    </lineage>
</organism>
<evidence type="ECO:0000313" key="5">
    <source>
        <dbReference type="EMBL" id="PAS94226.1"/>
    </source>
</evidence>